<dbReference type="Proteomes" id="UP000321518">
    <property type="component" value="Unassembled WGS sequence"/>
</dbReference>
<evidence type="ECO:0000313" key="3">
    <source>
        <dbReference type="Proteomes" id="UP000321518"/>
    </source>
</evidence>
<evidence type="ECO:0000313" key="2">
    <source>
        <dbReference type="EMBL" id="GEM06723.1"/>
    </source>
</evidence>
<proteinExistence type="predicted"/>
<dbReference type="OrthoDB" id="2525852at2759"/>
<evidence type="ECO:0000256" key="1">
    <source>
        <dbReference type="SAM" id="MobiDB-lite"/>
    </source>
</evidence>
<reference evidence="2 3" key="1">
    <citation type="submission" date="2019-07" db="EMBL/GenBank/DDBJ databases">
        <title>Rhodotorula toruloides NBRC10032 genome sequencing.</title>
        <authorList>
            <person name="Shida Y."/>
            <person name="Takaku H."/>
            <person name="Ogasawara W."/>
            <person name="Mori K."/>
        </authorList>
    </citation>
    <scope>NUCLEOTIDE SEQUENCE [LARGE SCALE GENOMIC DNA]</scope>
    <source>
        <strain evidence="2 3">NBRC10032</strain>
    </source>
</reference>
<protein>
    <recommendedName>
        <fullName evidence="4">Arrestin-like N-terminal domain-containing protein</fullName>
    </recommendedName>
</protein>
<accession>A0A511K8P4</accession>
<gene>
    <name evidence="2" type="ORF">Rt10032_c02g0740</name>
</gene>
<dbReference type="AlphaFoldDB" id="A0A511K8P4"/>
<feature type="region of interest" description="Disordered" evidence="1">
    <location>
        <begin position="110"/>
        <end position="129"/>
    </location>
</feature>
<evidence type="ECO:0008006" key="4">
    <source>
        <dbReference type="Google" id="ProtNLM"/>
    </source>
</evidence>
<dbReference type="EMBL" id="BJWK01000002">
    <property type="protein sequence ID" value="GEM06723.1"/>
    <property type="molecule type" value="Genomic_DNA"/>
</dbReference>
<comment type="caution">
    <text evidence="2">The sequence shown here is derived from an EMBL/GenBank/DDBJ whole genome shotgun (WGS) entry which is preliminary data.</text>
</comment>
<sequence>MPDKATHDAEPLTASNSRLTLSVHLPHDSTCLTPGTTIYPTVRIKGDISYEHLSLRLIGEARVTIWGKARWQAGAVMNATMGGPAGGVPVTSIERRQFVNIDIPLTSSSNARTAVHGGDKKEVGTTEGLSEEGVYEVRVPYPDDGELLPSFDKKDTDNAGASVVWYLELEGARKGWFRPNDKLKLELPVVFLVRSLPQTFETVVQKDLKFQGHDSSALGLSCEPITTPAWTLHFSLTLTPSTASAFQLLTSALSSSSSDATPLKASASLSRQVRTAPIVNPNSGTDFNFASIRIATGTLDRDEKVRGEELVWKGQVQVPQGDWTVESKGLDVKYTLNCHLHSTVFAQAALHISLPLFLPSATVDLSPPDQSTASSSALPPYSVS</sequence>
<organism evidence="2 3">
    <name type="scientific">Rhodotorula toruloides</name>
    <name type="common">Yeast</name>
    <name type="synonym">Rhodosporidium toruloides</name>
    <dbReference type="NCBI Taxonomy" id="5286"/>
    <lineage>
        <taxon>Eukaryota</taxon>
        <taxon>Fungi</taxon>
        <taxon>Dikarya</taxon>
        <taxon>Basidiomycota</taxon>
        <taxon>Pucciniomycotina</taxon>
        <taxon>Microbotryomycetes</taxon>
        <taxon>Sporidiobolales</taxon>
        <taxon>Sporidiobolaceae</taxon>
        <taxon>Rhodotorula</taxon>
    </lineage>
</organism>
<name>A0A511K8P4_RHOTO</name>